<reference evidence="3" key="1">
    <citation type="journal article" date="2019" name="Int. J. Syst. Evol. Microbiol.">
        <title>The Global Catalogue of Microorganisms (GCM) 10K type strain sequencing project: providing services to taxonomists for standard genome sequencing and annotation.</title>
        <authorList>
            <consortium name="The Broad Institute Genomics Platform"/>
            <consortium name="The Broad Institute Genome Sequencing Center for Infectious Disease"/>
            <person name="Wu L."/>
            <person name="Ma J."/>
        </authorList>
    </citation>
    <scope>NUCLEOTIDE SEQUENCE [LARGE SCALE GENOMIC DNA]</scope>
    <source>
        <strain evidence="3">JCM 11444</strain>
    </source>
</reference>
<gene>
    <name evidence="2" type="ORF">GCM10009575_052640</name>
</gene>
<evidence type="ECO:0000313" key="2">
    <source>
        <dbReference type="EMBL" id="GAA0939152.1"/>
    </source>
</evidence>
<name>A0ABP4ANJ5_9ACTN</name>
<protein>
    <submittedName>
        <fullName evidence="2">Uncharacterized protein</fullName>
    </submittedName>
</protein>
<organism evidence="2 3">
    <name type="scientific">Streptomyces rhizosphaericus</name>
    <dbReference type="NCBI Taxonomy" id="114699"/>
    <lineage>
        <taxon>Bacteria</taxon>
        <taxon>Bacillati</taxon>
        <taxon>Actinomycetota</taxon>
        <taxon>Actinomycetes</taxon>
        <taxon>Kitasatosporales</taxon>
        <taxon>Streptomycetaceae</taxon>
        <taxon>Streptomyces</taxon>
        <taxon>Streptomyces violaceusniger group</taxon>
    </lineage>
</organism>
<comment type="caution">
    <text evidence="2">The sequence shown here is derived from an EMBL/GenBank/DDBJ whole genome shotgun (WGS) entry which is preliminary data.</text>
</comment>
<dbReference type="EMBL" id="BAAAID010000035">
    <property type="protein sequence ID" value="GAA0939152.1"/>
    <property type="molecule type" value="Genomic_DNA"/>
</dbReference>
<keyword evidence="3" id="KW-1185">Reference proteome</keyword>
<accession>A0ABP4ANJ5</accession>
<dbReference type="Proteomes" id="UP001500418">
    <property type="component" value="Unassembled WGS sequence"/>
</dbReference>
<sequence length="103" mass="10416">MAGPSATSHASLIAATMRAGTRTTASVSGLASTDFYDGHPPGPLGQGRKDARKRPLPAGAEKGAQSSCDQLLGAWSRDHEAGPGGHYAAEPGPEQTPALGRPL</sequence>
<proteinExistence type="predicted"/>
<evidence type="ECO:0000256" key="1">
    <source>
        <dbReference type="SAM" id="MobiDB-lite"/>
    </source>
</evidence>
<evidence type="ECO:0000313" key="3">
    <source>
        <dbReference type="Proteomes" id="UP001500418"/>
    </source>
</evidence>
<feature type="region of interest" description="Disordered" evidence="1">
    <location>
        <begin position="18"/>
        <end position="103"/>
    </location>
</feature>